<comment type="subcellular location">
    <subcellularLocation>
        <location evidence="1">Nucleus</location>
    </subcellularLocation>
</comment>
<dbReference type="AlphaFoldDB" id="B3RWT4"/>
<feature type="repeat" description="WD" evidence="9">
    <location>
        <begin position="163"/>
        <end position="204"/>
    </location>
</feature>
<dbReference type="PANTHER" id="PTHR15271:SF4">
    <property type="entry name" value="CHROMATIN ASSEMBLY FACTOR 1 SUBUNIT B"/>
    <property type="match status" value="1"/>
</dbReference>
<evidence type="ECO:0000256" key="8">
    <source>
        <dbReference type="ARBA" id="ARBA00023242"/>
    </source>
</evidence>
<keyword evidence="6" id="KW-0156">Chromatin regulator</keyword>
<feature type="repeat" description="WD" evidence="9">
    <location>
        <begin position="61"/>
        <end position="93"/>
    </location>
</feature>
<dbReference type="CTD" id="6753861"/>
<dbReference type="GO" id="GO:0006281">
    <property type="term" value="P:DNA repair"/>
    <property type="evidence" value="ECO:0007669"/>
    <property type="project" value="UniProtKB-KW"/>
</dbReference>
<dbReference type="GO" id="GO:0005634">
    <property type="term" value="C:nucleus"/>
    <property type="evidence" value="ECO:0000318"/>
    <property type="project" value="GO_Central"/>
</dbReference>
<dbReference type="InterPro" id="IPR001680">
    <property type="entry name" value="WD40_rpt"/>
</dbReference>
<name>B3RWT4_TRIAD</name>
<dbReference type="InterPro" id="IPR045145">
    <property type="entry name" value="PTHR15271"/>
</dbReference>
<dbReference type="eggNOG" id="KOG1009">
    <property type="taxonomic scope" value="Eukaryota"/>
</dbReference>
<dbReference type="InterPro" id="IPR019775">
    <property type="entry name" value="WD40_repeat_CS"/>
</dbReference>
<dbReference type="PROSITE" id="PS00678">
    <property type="entry name" value="WD_REPEATS_1"/>
    <property type="match status" value="1"/>
</dbReference>
<proteinExistence type="inferred from homology"/>
<dbReference type="Gene3D" id="2.130.10.10">
    <property type="entry name" value="YVTN repeat-like/Quinoprotein amine dehydrogenase"/>
    <property type="match status" value="2"/>
</dbReference>
<dbReference type="FunFam" id="2.130.10.10:FF:000852">
    <property type="entry name" value="Chromatin assembly factor 1 subunit B"/>
    <property type="match status" value="1"/>
</dbReference>
<dbReference type="RefSeq" id="XP_002113071.1">
    <property type="nucleotide sequence ID" value="XM_002113035.1"/>
</dbReference>
<dbReference type="InterPro" id="IPR036322">
    <property type="entry name" value="WD40_repeat_dom_sf"/>
</dbReference>
<dbReference type="SMART" id="SM00320">
    <property type="entry name" value="WD40"/>
    <property type="match status" value="5"/>
</dbReference>
<sequence length="403" mass="45778">MKVSTPEIAWHGKEPIFSIDFSQASNSLWRLASAGGDADIKIWKVDQDEDGNITTEFLSNLSRHTKTVNVVRFSTTDFLASGSDDGTIIIWKLAENYGSDKCYLESEDLEVRESWTVSKILRGHLEDVYDIAWSRDATRLISGSVDNSAIVWDVDKCQKLNILKEHTHYVQGVSWDPLNQYFMTLSSDRSCRVYSMEKQRSLYNISKLPSSRPLKDGETKRKYYRIFHEETLQTFFRRPNFSPDGKLMVVPAGQIEDKDDMKNTTFIFTRNSMSKPVVCLLSGQKASIAVRCCPVLFEKRDMKEASSGNTFNLPYRMIIAVATLDSVILYDTQQKLPFAYISCIHYAALTDIAWSHDAKFLVVSSADGYCSLIAFADDELGVKRQLELCDNPQVCIYIESLLS</sequence>
<dbReference type="PROSITE" id="PS50294">
    <property type="entry name" value="WD_REPEATS_REGION"/>
    <property type="match status" value="2"/>
</dbReference>
<dbReference type="PhylomeDB" id="B3RWT4"/>
<reference evidence="11 12" key="1">
    <citation type="journal article" date="2008" name="Nature">
        <title>The Trichoplax genome and the nature of placozoans.</title>
        <authorList>
            <person name="Srivastava M."/>
            <person name="Begovic E."/>
            <person name="Chapman J."/>
            <person name="Putnam N.H."/>
            <person name="Hellsten U."/>
            <person name="Kawashima T."/>
            <person name="Kuo A."/>
            <person name="Mitros T."/>
            <person name="Salamov A."/>
            <person name="Carpenter M.L."/>
            <person name="Signorovitch A.Y."/>
            <person name="Moreno M.A."/>
            <person name="Kamm K."/>
            <person name="Grimwood J."/>
            <person name="Schmutz J."/>
            <person name="Shapiro H."/>
            <person name="Grigoriev I.V."/>
            <person name="Buss L.W."/>
            <person name="Schierwater B."/>
            <person name="Dellaporta S.L."/>
            <person name="Rokhsar D.S."/>
        </authorList>
    </citation>
    <scope>NUCLEOTIDE SEQUENCE [LARGE SCALE GENOMIC DNA]</scope>
    <source>
        <strain evidence="11 12">Grell-BS-1999</strain>
    </source>
</reference>
<keyword evidence="5" id="KW-0227">DNA damage</keyword>
<dbReference type="InterPro" id="IPR055410">
    <property type="entry name" value="Beta-prop_CAF1B_HIR1"/>
</dbReference>
<keyword evidence="8" id="KW-0539">Nucleus</keyword>
<dbReference type="PRINTS" id="PR00320">
    <property type="entry name" value="GPROTEINBRPT"/>
</dbReference>
<dbReference type="InterPro" id="IPR020472">
    <property type="entry name" value="WD40_PAC1"/>
</dbReference>
<keyword evidence="12" id="KW-1185">Reference proteome</keyword>
<dbReference type="GO" id="GO:0006335">
    <property type="term" value="P:DNA replication-dependent chromatin assembly"/>
    <property type="evidence" value="ECO:0007669"/>
    <property type="project" value="InterPro"/>
</dbReference>
<evidence type="ECO:0000256" key="6">
    <source>
        <dbReference type="ARBA" id="ARBA00022853"/>
    </source>
</evidence>
<keyword evidence="4" id="KW-0677">Repeat</keyword>
<keyword evidence="3 9" id="KW-0853">WD repeat</keyword>
<comment type="similarity">
    <text evidence="2">Belongs to the WD repeat HIR1 family.</text>
</comment>
<evidence type="ECO:0000256" key="5">
    <source>
        <dbReference type="ARBA" id="ARBA00022763"/>
    </source>
</evidence>
<dbReference type="PRINTS" id="PR00319">
    <property type="entry name" value="GPROTEINB"/>
</dbReference>
<dbReference type="InParanoid" id="B3RWT4"/>
<accession>B3RWT4</accession>
<organism evidence="11 12">
    <name type="scientific">Trichoplax adhaerens</name>
    <name type="common">Trichoplax reptans</name>
    <dbReference type="NCBI Taxonomy" id="10228"/>
    <lineage>
        <taxon>Eukaryota</taxon>
        <taxon>Metazoa</taxon>
        <taxon>Placozoa</taxon>
        <taxon>Uniplacotomia</taxon>
        <taxon>Trichoplacea</taxon>
        <taxon>Trichoplacidae</taxon>
        <taxon>Trichoplax</taxon>
    </lineage>
</organism>
<evidence type="ECO:0000256" key="1">
    <source>
        <dbReference type="ARBA" id="ARBA00004123"/>
    </source>
</evidence>
<dbReference type="SUPFAM" id="SSF50978">
    <property type="entry name" value="WD40 repeat-like"/>
    <property type="match status" value="1"/>
</dbReference>
<evidence type="ECO:0000256" key="2">
    <source>
        <dbReference type="ARBA" id="ARBA00007306"/>
    </source>
</evidence>
<dbReference type="InterPro" id="IPR015943">
    <property type="entry name" value="WD40/YVTN_repeat-like_dom_sf"/>
</dbReference>
<dbReference type="OMA" id="CTTPEIS"/>
<feature type="domain" description="CAF1B/HIR1 beta-propeller" evidence="10">
    <location>
        <begin position="1"/>
        <end position="380"/>
    </location>
</feature>
<evidence type="ECO:0000256" key="9">
    <source>
        <dbReference type="PROSITE-ProRule" id="PRU00221"/>
    </source>
</evidence>
<evidence type="ECO:0000313" key="12">
    <source>
        <dbReference type="Proteomes" id="UP000009022"/>
    </source>
</evidence>
<dbReference type="GO" id="GO:0006334">
    <property type="term" value="P:nucleosome assembly"/>
    <property type="evidence" value="ECO:0000318"/>
    <property type="project" value="GO_Central"/>
</dbReference>
<dbReference type="InterPro" id="IPR001632">
    <property type="entry name" value="WD40_G-protein_beta-like"/>
</dbReference>
<evidence type="ECO:0000259" key="10">
    <source>
        <dbReference type="Pfam" id="PF24105"/>
    </source>
</evidence>
<keyword evidence="7" id="KW-0234">DNA repair</keyword>
<dbReference type="GO" id="GO:0033186">
    <property type="term" value="C:CAF-1 complex"/>
    <property type="evidence" value="ECO:0000318"/>
    <property type="project" value="GO_Central"/>
</dbReference>
<evidence type="ECO:0000256" key="3">
    <source>
        <dbReference type="ARBA" id="ARBA00022574"/>
    </source>
</evidence>
<evidence type="ECO:0000313" key="11">
    <source>
        <dbReference type="EMBL" id="EDV25181.1"/>
    </source>
</evidence>
<feature type="repeat" description="WD" evidence="9">
    <location>
        <begin position="121"/>
        <end position="162"/>
    </location>
</feature>
<dbReference type="PROSITE" id="PS50082">
    <property type="entry name" value="WD_REPEATS_2"/>
    <property type="match status" value="3"/>
</dbReference>
<dbReference type="HOGENOM" id="CLU_010127_5_1_1"/>
<dbReference type="FunCoup" id="B3RWT4">
    <property type="interactions" value="1537"/>
</dbReference>
<dbReference type="STRING" id="10228.B3RWT4"/>
<dbReference type="PANTHER" id="PTHR15271">
    <property type="entry name" value="CHROMATIN ASSEMBLY FACTOR 1 SUBUNIT B"/>
    <property type="match status" value="1"/>
</dbReference>
<gene>
    <name evidence="11" type="ORF">TRIADDRAFT_26010</name>
</gene>
<dbReference type="GeneID" id="6753861"/>
<dbReference type="Pfam" id="PF24105">
    <property type="entry name" value="Beta-prop_CAF1B_HIR1"/>
    <property type="match status" value="1"/>
</dbReference>
<dbReference type="EMBL" id="DS985245">
    <property type="protein sequence ID" value="EDV25181.1"/>
    <property type="molecule type" value="Genomic_DNA"/>
</dbReference>
<evidence type="ECO:0000256" key="4">
    <source>
        <dbReference type="ARBA" id="ARBA00022737"/>
    </source>
</evidence>
<protein>
    <recommendedName>
        <fullName evidence="10">CAF1B/HIR1 beta-propeller domain-containing protein</fullName>
    </recommendedName>
</protein>
<evidence type="ECO:0000256" key="7">
    <source>
        <dbReference type="ARBA" id="ARBA00023204"/>
    </source>
</evidence>
<dbReference type="OrthoDB" id="71227at2759"/>
<dbReference type="KEGG" id="tad:TRIADDRAFT_26010"/>
<dbReference type="Proteomes" id="UP000009022">
    <property type="component" value="Unassembled WGS sequence"/>
</dbReference>